<evidence type="ECO:0000256" key="2">
    <source>
        <dbReference type="ARBA" id="ARBA00022898"/>
    </source>
</evidence>
<keyword evidence="6" id="KW-1185">Reference proteome</keyword>
<keyword evidence="2" id="KW-0663">Pyridoxal phosphate</keyword>
<dbReference type="PANTHER" id="PTHR48078">
    <property type="entry name" value="THREONINE DEHYDRATASE, MITOCHONDRIAL-RELATED"/>
    <property type="match status" value="1"/>
</dbReference>
<proteinExistence type="predicted"/>
<comment type="caution">
    <text evidence="5">The sequence shown here is derived from an EMBL/GenBank/DDBJ whole genome shotgun (WGS) entry which is preliminary data.</text>
</comment>
<protein>
    <submittedName>
        <fullName evidence="5">Pyridoxal-phosphate dependent enzyme</fullName>
    </submittedName>
</protein>
<evidence type="ECO:0000256" key="3">
    <source>
        <dbReference type="ARBA" id="ARBA00023239"/>
    </source>
</evidence>
<organism evidence="5 6">
    <name type="scientific">Fodinicola feengrottensis</name>
    <dbReference type="NCBI Taxonomy" id="435914"/>
    <lineage>
        <taxon>Bacteria</taxon>
        <taxon>Bacillati</taxon>
        <taxon>Actinomycetota</taxon>
        <taxon>Actinomycetes</taxon>
        <taxon>Mycobacteriales</taxon>
        <taxon>Fodinicola</taxon>
    </lineage>
</organism>
<dbReference type="EMBL" id="BAAANY010000032">
    <property type="protein sequence ID" value="GAA1709092.1"/>
    <property type="molecule type" value="Genomic_DNA"/>
</dbReference>
<evidence type="ECO:0000256" key="1">
    <source>
        <dbReference type="ARBA" id="ARBA00001933"/>
    </source>
</evidence>
<keyword evidence="3" id="KW-0456">Lyase</keyword>
<name>A0ABN2IPD6_9ACTN</name>
<evidence type="ECO:0000259" key="4">
    <source>
        <dbReference type="Pfam" id="PF00291"/>
    </source>
</evidence>
<dbReference type="SUPFAM" id="SSF53686">
    <property type="entry name" value="Tryptophan synthase beta subunit-like PLP-dependent enzymes"/>
    <property type="match status" value="1"/>
</dbReference>
<dbReference type="InterPro" id="IPR001926">
    <property type="entry name" value="TrpB-like_PALP"/>
</dbReference>
<dbReference type="InterPro" id="IPR050147">
    <property type="entry name" value="Ser/Thr_Dehydratase"/>
</dbReference>
<sequence length="322" mass="34005">MGDDGRMTPALTLDHIADAATVIDPIFLGTPQFFDAGLAEKYGRQVLLKVETLNPLRCFKGRGADYFMRTVGPGREVVCGSAGNFGQAIAFTATRRGISATVFAAEKANPAKVARMRALGAEVVLRGADFDEAKSAGRAYAREHGHLFVEDGHEPLISEGAGTIGLELAAERLDTLLVPVGNGALISGVARWMKAHSAGTRIVGVCPAGAPSMERSWRAGKAISTERADTFADGLQVRVPIPAAIDWMRTVVDDVVLVDDDAIFAALLTLRDHCGLLLEPSAATGLAALDVHEIPGGRVGTILTGANYSPELLRRLTGDHRG</sequence>
<reference evidence="5 6" key="1">
    <citation type="journal article" date="2019" name="Int. J. Syst. Evol. Microbiol.">
        <title>The Global Catalogue of Microorganisms (GCM) 10K type strain sequencing project: providing services to taxonomists for standard genome sequencing and annotation.</title>
        <authorList>
            <consortium name="The Broad Institute Genomics Platform"/>
            <consortium name="The Broad Institute Genome Sequencing Center for Infectious Disease"/>
            <person name="Wu L."/>
            <person name="Ma J."/>
        </authorList>
    </citation>
    <scope>NUCLEOTIDE SEQUENCE [LARGE SCALE GENOMIC DNA]</scope>
    <source>
        <strain evidence="5 6">JCM 14718</strain>
    </source>
</reference>
<evidence type="ECO:0000313" key="6">
    <source>
        <dbReference type="Proteomes" id="UP001500618"/>
    </source>
</evidence>
<dbReference type="Gene3D" id="3.40.50.1100">
    <property type="match status" value="2"/>
</dbReference>
<comment type="cofactor">
    <cofactor evidence="1">
        <name>pyridoxal 5'-phosphate</name>
        <dbReference type="ChEBI" id="CHEBI:597326"/>
    </cofactor>
</comment>
<dbReference type="Proteomes" id="UP001500618">
    <property type="component" value="Unassembled WGS sequence"/>
</dbReference>
<dbReference type="Pfam" id="PF00291">
    <property type="entry name" value="PALP"/>
    <property type="match status" value="1"/>
</dbReference>
<accession>A0ABN2IPD6</accession>
<dbReference type="InterPro" id="IPR036052">
    <property type="entry name" value="TrpB-like_PALP_sf"/>
</dbReference>
<evidence type="ECO:0000313" key="5">
    <source>
        <dbReference type="EMBL" id="GAA1709092.1"/>
    </source>
</evidence>
<feature type="domain" description="Tryptophan synthase beta chain-like PALP" evidence="4">
    <location>
        <begin position="29"/>
        <end position="305"/>
    </location>
</feature>
<gene>
    <name evidence="5" type="ORF">GCM10009765_68200</name>
</gene>